<dbReference type="PROSITE" id="PS50968">
    <property type="entry name" value="BIOTINYL_LIPOYL"/>
    <property type="match status" value="1"/>
</dbReference>
<protein>
    <recommendedName>
        <fullName evidence="8">Acetyltransferase component of pyruvate dehydrogenase complex</fullName>
        <ecNumber evidence="8">2.3.1.12</ecNumber>
    </recommendedName>
</protein>
<accession>A0A1Y6CR57</accession>
<dbReference type="AlphaFoldDB" id="A0A1Y6CR57"/>
<feature type="region of interest" description="Disordered" evidence="9">
    <location>
        <begin position="92"/>
        <end position="165"/>
    </location>
</feature>
<dbReference type="Gene3D" id="4.10.320.10">
    <property type="entry name" value="E3-binding domain"/>
    <property type="match status" value="1"/>
</dbReference>
<evidence type="ECO:0000256" key="6">
    <source>
        <dbReference type="ARBA" id="ARBA00025211"/>
    </source>
</evidence>
<dbReference type="InterPro" id="IPR023213">
    <property type="entry name" value="CAT-like_dom_sf"/>
</dbReference>
<dbReference type="OrthoDB" id="5289324at2"/>
<comment type="subunit">
    <text evidence="2">Forms a 24-polypeptide structural core with octahedral symmetry.</text>
</comment>
<dbReference type="PANTHER" id="PTHR23151">
    <property type="entry name" value="DIHYDROLIPOAMIDE ACETYL/SUCCINYL-TRANSFERASE-RELATED"/>
    <property type="match status" value="1"/>
</dbReference>
<comment type="similarity">
    <text evidence="1 8">Belongs to the 2-oxoacid dehydrogenase family.</text>
</comment>
<dbReference type="Proteomes" id="UP000192907">
    <property type="component" value="Unassembled WGS sequence"/>
</dbReference>
<reference evidence="13" key="1">
    <citation type="submission" date="2017-04" db="EMBL/GenBank/DDBJ databases">
        <authorList>
            <person name="Varghese N."/>
            <person name="Submissions S."/>
        </authorList>
    </citation>
    <scope>NUCLEOTIDE SEQUENCE [LARGE SCALE GENOMIC DNA]</scope>
    <source>
        <strain evidence="13">RKEM611</strain>
    </source>
</reference>
<dbReference type="InterPro" id="IPR000089">
    <property type="entry name" value="Biotin_lipoyl"/>
</dbReference>
<dbReference type="PANTHER" id="PTHR23151:SF90">
    <property type="entry name" value="DIHYDROLIPOYLLYSINE-RESIDUE ACETYLTRANSFERASE COMPONENT OF PYRUVATE DEHYDROGENASE COMPLEX, MITOCHONDRIAL-RELATED"/>
    <property type="match status" value="1"/>
</dbReference>
<keyword evidence="3 8" id="KW-0808">Transferase</keyword>
<dbReference type="InterPro" id="IPR036625">
    <property type="entry name" value="E3-bd_dom_sf"/>
</dbReference>
<dbReference type="Gene3D" id="3.30.559.10">
    <property type="entry name" value="Chloramphenicol acetyltransferase-like domain"/>
    <property type="match status" value="1"/>
</dbReference>
<organism evidence="12 13">
    <name type="scientific">Pseudobacteriovorax antillogorgiicola</name>
    <dbReference type="NCBI Taxonomy" id="1513793"/>
    <lineage>
        <taxon>Bacteria</taxon>
        <taxon>Pseudomonadati</taxon>
        <taxon>Bdellovibrionota</taxon>
        <taxon>Oligoflexia</taxon>
        <taxon>Oligoflexales</taxon>
        <taxon>Pseudobacteriovoracaceae</taxon>
        <taxon>Pseudobacteriovorax</taxon>
    </lineage>
</organism>
<evidence type="ECO:0000256" key="7">
    <source>
        <dbReference type="ARBA" id="ARBA00048370"/>
    </source>
</evidence>
<dbReference type="CDD" id="cd06849">
    <property type="entry name" value="lipoyl_domain"/>
    <property type="match status" value="1"/>
</dbReference>
<dbReference type="SUPFAM" id="SSF51230">
    <property type="entry name" value="Single hybrid motif"/>
    <property type="match status" value="1"/>
</dbReference>
<evidence type="ECO:0000256" key="3">
    <source>
        <dbReference type="ARBA" id="ARBA00022679"/>
    </source>
</evidence>
<comment type="cofactor">
    <cofactor evidence="8">
        <name>(R)-lipoate</name>
        <dbReference type="ChEBI" id="CHEBI:83088"/>
    </cofactor>
    <text evidence="8">Binds 1 lipoyl cofactor covalently.</text>
</comment>
<evidence type="ECO:0000259" key="11">
    <source>
        <dbReference type="PROSITE" id="PS51826"/>
    </source>
</evidence>
<sequence>MAEIIEMPKLSDTMEEGAIASWLKEEGDFIEEGEAFVEIETDKATMEYNSPEEGTLLKILVKGGEACELNAPICVIGEKGEDFDLDKLLAKSGGSKSESKADESEKSDEKASSGDEGSAKQEASAPKSQSSGDGSRVKASPLAKKMAEDNNISLDQIDGSGPGGRIIQKDVEQAMQSGGGKPKPGDTVDVPKPIPLPQFGDQDKPNSMMRKTIAKRLLAGKNDAPHFYLTRSVNMAKLLEWRKSLNAEVESYRGDNPPPKVSVNDLIVQACGKALMKHPEVNASWQGDFIRQFGSADISVAVAIPDGLITPVVRGAHILGARDIARQTKDLVGRAKSGGLKPEEYQGGTFSISNLGMMGIEEFTAIINPPQAAILAVGATIPTPWVGDSGEIEVQQRMKFTMSCDHRVIDGAVGAQFLQTLAAYLENPLMMLS</sequence>
<dbReference type="InterPro" id="IPR001078">
    <property type="entry name" value="2-oxoacid_DH_actylTfrase"/>
</dbReference>
<evidence type="ECO:0000256" key="4">
    <source>
        <dbReference type="ARBA" id="ARBA00022823"/>
    </source>
</evidence>
<dbReference type="InterPro" id="IPR011053">
    <property type="entry name" value="Single_hybrid_motif"/>
</dbReference>
<dbReference type="STRING" id="1513793.SAMN06296036_1489"/>
<feature type="domain" description="Lipoyl-binding" evidence="10">
    <location>
        <begin position="2"/>
        <end position="77"/>
    </location>
</feature>
<dbReference type="EMBL" id="FWZT01000048">
    <property type="protein sequence ID" value="SMF83638.1"/>
    <property type="molecule type" value="Genomic_DNA"/>
</dbReference>
<dbReference type="EC" id="2.3.1.12" evidence="8"/>
<dbReference type="Pfam" id="PF00364">
    <property type="entry name" value="Biotin_lipoyl"/>
    <property type="match status" value="1"/>
</dbReference>
<dbReference type="GO" id="GO:0006086">
    <property type="term" value="P:pyruvate decarboxylation to acetyl-CoA"/>
    <property type="evidence" value="ECO:0007669"/>
    <property type="project" value="InterPro"/>
</dbReference>
<dbReference type="Pfam" id="PF00198">
    <property type="entry name" value="2-oxoacid_dh"/>
    <property type="match status" value="1"/>
</dbReference>
<dbReference type="InterPro" id="IPR006257">
    <property type="entry name" value="LAT1"/>
</dbReference>
<dbReference type="InterPro" id="IPR045257">
    <property type="entry name" value="E2/Pdx1"/>
</dbReference>
<feature type="domain" description="Peripheral subunit-binding (PSBD)" evidence="11">
    <location>
        <begin position="138"/>
        <end position="175"/>
    </location>
</feature>
<feature type="compositionally biased region" description="Basic and acidic residues" evidence="9">
    <location>
        <begin position="97"/>
        <end position="119"/>
    </location>
</feature>
<comment type="catalytic activity">
    <reaction evidence="7 8">
        <text>N(6)-[(R)-dihydrolipoyl]-L-lysyl-[protein] + acetyl-CoA = N(6)-[(R)-S(8)-acetyldihydrolipoyl]-L-lysyl-[protein] + CoA</text>
        <dbReference type="Rhea" id="RHEA:17017"/>
        <dbReference type="Rhea" id="RHEA-COMP:10475"/>
        <dbReference type="Rhea" id="RHEA-COMP:10478"/>
        <dbReference type="ChEBI" id="CHEBI:57287"/>
        <dbReference type="ChEBI" id="CHEBI:57288"/>
        <dbReference type="ChEBI" id="CHEBI:83100"/>
        <dbReference type="ChEBI" id="CHEBI:83111"/>
        <dbReference type="EC" id="2.3.1.12"/>
    </reaction>
</comment>
<dbReference type="Gene3D" id="2.40.50.100">
    <property type="match status" value="1"/>
</dbReference>
<evidence type="ECO:0000313" key="12">
    <source>
        <dbReference type="EMBL" id="SMF83638.1"/>
    </source>
</evidence>
<evidence type="ECO:0000256" key="2">
    <source>
        <dbReference type="ARBA" id="ARBA00011484"/>
    </source>
</evidence>
<dbReference type="PROSITE" id="PS51826">
    <property type="entry name" value="PSBD"/>
    <property type="match status" value="1"/>
</dbReference>
<evidence type="ECO:0000256" key="8">
    <source>
        <dbReference type="RuleBase" id="RU361137"/>
    </source>
</evidence>
<dbReference type="InterPro" id="IPR004167">
    <property type="entry name" value="PSBD"/>
</dbReference>
<dbReference type="Pfam" id="PF02817">
    <property type="entry name" value="E3_binding"/>
    <property type="match status" value="1"/>
</dbReference>
<dbReference type="GO" id="GO:0004742">
    <property type="term" value="F:dihydrolipoyllysine-residue acetyltransferase activity"/>
    <property type="evidence" value="ECO:0007669"/>
    <property type="project" value="UniProtKB-UniRule"/>
</dbReference>
<keyword evidence="5 8" id="KW-0012">Acyltransferase</keyword>
<gene>
    <name evidence="12" type="ORF">SAMN06296036_1489</name>
</gene>
<evidence type="ECO:0000313" key="13">
    <source>
        <dbReference type="Proteomes" id="UP000192907"/>
    </source>
</evidence>
<comment type="function">
    <text evidence="6">The pyruvate dehydrogenase complex catalyzes the overall conversion of pyruvate to acetyl-CoA and CO(2). It contains multiple copies of three enzymatic components: pyruvate dehydrogenase (E1), dihydrolipoamide acetyltransferase (E2) and lipoamide dehydrogenase (E3).</text>
</comment>
<evidence type="ECO:0000256" key="9">
    <source>
        <dbReference type="SAM" id="MobiDB-lite"/>
    </source>
</evidence>
<dbReference type="SUPFAM" id="SSF47005">
    <property type="entry name" value="Peripheral subunit-binding domain of 2-oxo acid dehydrogenase complex"/>
    <property type="match status" value="1"/>
</dbReference>
<evidence type="ECO:0000256" key="5">
    <source>
        <dbReference type="ARBA" id="ARBA00023315"/>
    </source>
</evidence>
<dbReference type="SUPFAM" id="SSF52777">
    <property type="entry name" value="CoA-dependent acyltransferases"/>
    <property type="match status" value="1"/>
</dbReference>
<name>A0A1Y6CR57_9BACT</name>
<dbReference type="GO" id="GO:0045254">
    <property type="term" value="C:pyruvate dehydrogenase complex"/>
    <property type="evidence" value="ECO:0007669"/>
    <property type="project" value="UniProtKB-UniRule"/>
</dbReference>
<keyword evidence="12" id="KW-0670">Pyruvate</keyword>
<keyword evidence="13" id="KW-1185">Reference proteome</keyword>
<dbReference type="NCBIfam" id="TIGR01349">
    <property type="entry name" value="PDHac_trf_mito"/>
    <property type="match status" value="1"/>
</dbReference>
<evidence type="ECO:0000256" key="1">
    <source>
        <dbReference type="ARBA" id="ARBA00007317"/>
    </source>
</evidence>
<dbReference type="RefSeq" id="WP_132326348.1">
    <property type="nucleotide sequence ID" value="NZ_FWZT01000048.1"/>
</dbReference>
<evidence type="ECO:0000259" key="10">
    <source>
        <dbReference type="PROSITE" id="PS50968"/>
    </source>
</evidence>
<keyword evidence="4 8" id="KW-0450">Lipoyl</keyword>
<proteinExistence type="inferred from homology"/>